<dbReference type="STRING" id="1448320.A0A319DJB1"/>
<accession>A0A319DJB1</accession>
<feature type="region of interest" description="Disordered" evidence="3">
    <location>
        <begin position="1"/>
        <end position="23"/>
    </location>
</feature>
<evidence type="ECO:0000256" key="3">
    <source>
        <dbReference type="SAM" id="MobiDB-lite"/>
    </source>
</evidence>
<dbReference type="EMBL" id="KZ825822">
    <property type="protein sequence ID" value="PYH97625.1"/>
    <property type="molecule type" value="Genomic_DNA"/>
</dbReference>
<dbReference type="Pfam" id="PF11951">
    <property type="entry name" value="Fungal_trans_2"/>
    <property type="match status" value="1"/>
</dbReference>
<keyword evidence="5" id="KW-1185">Reference proteome</keyword>
<evidence type="ECO:0008006" key="6">
    <source>
        <dbReference type="Google" id="ProtNLM"/>
    </source>
</evidence>
<proteinExistence type="predicted"/>
<evidence type="ECO:0000256" key="1">
    <source>
        <dbReference type="ARBA" id="ARBA00004123"/>
    </source>
</evidence>
<feature type="region of interest" description="Disordered" evidence="3">
    <location>
        <begin position="75"/>
        <end position="106"/>
    </location>
</feature>
<dbReference type="AlphaFoldDB" id="A0A319DJB1"/>
<dbReference type="VEuPathDB" id="FungiDB:BO71DRAFT_416942"/>
<reference evidence="4 5" key="1">
    <citation type="submission" date="2018-02" db="EMBL/GenBank/DDBJ databases">
        <title>The genomes of Aspergillus section Nigri reveals drivers in fungal speciation.</title>
        <authorList>
            <consortium name="DOE Joint Genome Institute"/>
            <person name="Vesth T.C."/>
            <person name="Nybo J."/>
            <person name="Theobald S."/>
            <person name="Brandl J."/>
            <person name="Frisvad J.C."/>
            <person name="Nielsen K.F."/>
            <person name="Lyhne E.K."/>
            <person name="Kogle M.E."/>
            <person name="Kuo A."/>
            <person name="Riley R."/>
            <person name="Clum A."/>
            <person name="Nolan M."/>
            <person name="Lipzen A."/>
            <person name="Salamov A."/>
            <person name="Henrissat B."/>
            <person name="Wiebenga A."/>
            <person name="De vries R.P."/>
            <person name="Grigoriev I.V."/>
            <person name="Mortensen U.H."/>
            <person name="Andersen M.R."/>
            <person name="Baker S.E."/>
        </authorList>
    </citation>
    <scope>NUCLEOTIDE SEQUENCE [LARGE SCALE GENOMIC DNA]</scope>
    <source>
        <strain evidence="4 5">CBS 707.79</strain>
    </source>
</reference>
<gene>
    <name evidence="4" type="ORF">BO71DRAFT_416942</name>
</gene>
<evidence type="ECO:0000256" key="2">
    <source>
        <dbReference type="ARBA" id="ARBA00023242"/>
    </source>
</evidence>
<dbReference type="PANTHER" id="PTHR37534">
    <property type="entry name" value="TRANSCRIPTIONAL ACTIVATOR PROTEIN UGA3"/>
    <property type="match status" value="1"/>
</dbReference>
<evidence type="ECO:0000313" key="4">
    <source>
        <dbReference type="EMBL" id="PYH97625.1"/>
    </source>
</evidence>
<dbReference type="GO" id="GO:0005634">
    <property type="term" value="C:nucleus"/>
    <property type="evidence" value="ECO:0007669"/>
    <property type="project" value="UniProtKB-SubCell"/>
</dbReference>
<comment type="subcellular location">
    <subcellularLocation>
        <location evidence="1">Nucleus</location>
    </subcellularLocation>
</comment>
<organism evidence="4 5">
    <name type="scientific">Aspergillus ellipticus CBS 707.79</name>
    <dbReference type="NCBI Taxonomy" id="1448320"/>
    <lineage>
        <taxon>Eukaryota</taxon>
        <taxon>Fungi</taxon>
        <taxon>Dikarya</taxon>
        <taxon>Ascomycota</taxon>
        <taxon>Pezizomycotina</taxon>
        <taxon>Eurotiomycetes</taxon>
        <taxon>Eurotiomycetidae</taxon>
        <taxon>Eurotiales</taxon>
        <taxon>Aspergillaceae</taxon>
        <taxon>Aspergillus</taxon>
        <taxon>Aspergillus subgen. Circumdati</taxon>
    </lineage>
</organism>
<dbReference type="PANTHER" id="PTHR37534:SF46">
    <property type="entry name" value="ZN(II)2CYS6 TRANSCRIPTION FACTOR (EUROFUNG)"/>
    <property type="match status" value="1"/>
</dbReference>
<keyword evidence="2" id="KW-0539">Nucleus</keyword>
<dbReference type="OrthoDB" id="2015447at2759"/>
<name>A0A319DJB1_9EURO</name>
<sequence>MQLSWQPGFSLSRKPFRRSRAPRPIATPVAGQQQFEFIVEHPVGDHEASSFEQSGLHTGSDSCYDGFSVANRAEPHHVHHSTNRRSLSPGSHSGHRALPVEDIDSSTDVVSGELPVTDNFGLPDLPTDLPTIDEITERRPFSSGSEDESTYVHPCSPSTNTQLQQCDEAILNLDFFQESTPFSMSVSPGILYRDLFQRFQPALERYNEEFCRIPLTTDLEMNPFRYRANLDPEPMFLVHSVMALAAHHVESTSTQTHRHAALQLLRKGINAYGSFEYGHSILDAIILLFSLDETQSALGHWRTHLLGAYGLFEACGGIEKWVTSARTQVQIGMLLWWDAITSLANREDCVFPHAYFEALLSKYTGKEWDFFGLCGCPLNLVKVVMRLARLSAEKRRSSFMQYIIFDTPVVSEIEQSLESWHHVSPPAAFQDEESMQKDLDNMHCSEAWRNGLLLYLYRVFRWEPGCRVPMHVIYRARVIKDHVVACREEHMISRQALLPLFFAACELQDPSSRKQILKLCSTWNDRTRYYMFGTTIPLLQEVWAEQSAKGFENVWWGQIIDKQHMLDGDSPLQMRLCFG</sequence>
<protein>
    <recommendedName>
        <fullName evidence="6">Fungal-specific transcription factor domain-containing protein</fullName>
    </recommendedName>
</protein>
<dbReference type="InterPro" id="IPR021858">
    <property type="entry name" value="Fun_TF"/>
</dbReference>
<evidence type="ECO:0000313" key="5">
    <source>
        <dbReference type="Proteomes" id="UP000247810"/>
    </source>
</evidence>
<dbReference type="Proteomes" id="UP000247810">
    <property type="component" value="Unassembled WGS sequence"/>
</dbReference>